<evidence type="ECO:0000256" key="1">
    <source>
        <dbReference type="SAM" id="MobiDB-lite"/>
    </source>
</evidence>
<feature type="region of interest" description="Disordered" evidence="1">
    <location>
        <begin position="257"/>
        <end position="309"/>
    </location>
</feature>
<comment type="caution">
    <text evidence="2">The sequence shown here is derived from an EMBL/GenBank/DDBJ whole genome shotgun (WGS) entry which is preliminary data.</text>
</comment>
<proteinExistence type="predicted"/>
<gene>
    <name evidence="2" type="ORF">N8I77_003476</name>
</gene>
<name>A0AAD9W7P8_PHOAM</name>
<organism evidence="2 3">
    <name type="scientific">Phomopsis amygdali</name>
    <name type="common">Fusicoccum amygdali</name>
    <dbReference type="NCBI Taxonomy" id="1214568"/>
    <lineage>
        <taxon>Eukaryota</taxon>
        <taxon>Fungi</taxon>
        <taxon>Dikarya</taxon>
        <taxon>Ascomycota</taxon>
        <taxon>Pezizomycotina</taxon>
        <taxon>Sordariomycetes</taxon>
        <taxon>Sordariomycetidae</taxon>
        <taxon>Diaporthales</taxon>
        <taxon>Diaporthaceae</taxon>
        <taxon>Diaporthe</taxon>
    </lineage>
</organism>
<feature type="compositionally biased region" description="Basic and acidic residues" evidence="1">
    <location>
        <begin position="276"/>
        <end position="295"/>
    </location>
</feature>
<dbReference type="Proteomes" id="UP001265746">
    <property type="component" value="Unassembled WGS sequence"/>
</dbReference>
<feature type="region of interest" description="Disordered" evidence="1">
    <location>
        <begin position="355"/>
        <end position="441"/>
    </location>
</feature>
<evidence type="ECO:0000313" key="3">
    <source>
        <dbReference type="Proteomes" id="UP001265746"/>
    </source>
</evidence>
<keyword evidence="3" id="KW-1185">Reference proteome</keyword>
<sequence>MPPHANQHDVNFLYGSQGHKKRCQPSFWGCRPRRPSSSARVRRSGQQAIAKVAEAPSSSGSKSDRKPSSRAGHTQINPVPSGRRHTSSRIDAMDGGADRPVYWGYPMGHQDYRSPRSAARTRTPWPVMQPFRALVALVKRCPWAFAWDLGARDQFLPDDAHYPSLPRSFLHDTAVSFVIKDHTRHDLPEFVISCPFEHVDHVHQLLAPEGSCRQLSARGTSGQPRTGDQLRIMLLDGTPSIELALHTDVGRIAADHGNRQRTITGNGGGAIASRPEPGDGRDSGGRDILDDKEGGVQHTSPMIEPAGVTESSLANNLGTVLVLKQEPEVEHPTASDIPPALLSAACPLPASNIDSLPWPLPPSSGQHGDGGCARRGPLQATVETAPPTPVMEPVRTGQDTPAAVKPEECRDERHGNQMERHGSRDQGHGGRGQDSPADMREAPALLYMQPSPEQIRRGEPLTGWLCEPGWFRRRVRDFTPGSIRGNQQ</sequence>
<dbReference type="EMBL" id="JAUJFL010000002">
    <property type="protein sequence ID" value="KAK2610016.1"/>
    <property type="molecule type" value="Genomic_DNA"/>
</dbReference>
<reference evidence="2" key="1">
    <citation type="submission" date="2023-06" db="EMBL/GenBank/DDBJ databases">
        <authorList>
            <person name="Noh H."/>
        </authorList>
    </citation>
    <scope>NUCLEOTIDE SEQUENCE</scope>
    <source>
        <strain evidence="2">DUCC20226</strain>
    </source>
</reference>
<feature type="compositionally biased region" description="Basic and acidic residues" evidence="1">
    <location>
        <begin position="405"/>
        <end position="428"/>
    </location>
</feature>
<protein>
    <submittedName>
        <fullName evidence="2">Uncharacterized protein</fullName>
    </submittedName>
</protein>
<evidence type="ECO:0000313" key="2">
    <source>
        <dbReference type="EMBL" id="KAK2610016.1"/>
    </source>
</evidence>
<feature type="region of interest" description="Disordered" evidence="1">
    <location>
        <begin position="1"/>
        <end position="93"/>
    </location>
</feature>
<accession>A0AAD9W7P8</accession>
<dbReference type="AlphaFoldDB" id="A0AAD9W7P8"/>